<sequence>MEVVRLSQQLDIYILEIQRREYIKGRYIKKFE</sequence>
<dbReference type="AlphaFoldDB" id="A0A3A3GFY0"/>
<reference evidence="1 2" key="1">
    <citation type="submission" date="2018-09" db="EMBL/GenBank/DDBJ databases">
        <title>Paenibacillus SK2017-BO5.</title>
        <authorList>
            <person name="Piskunova J.V."/>
            <person name="Dubiley S.A."/>
            <person name="Severinov K.V."/>
        </authorList>
    </citation>
    <scope>NUCLEOTIDE SEQUENCE [LARGE SCALE GENOMIC DNA]</scope>
    <source>
        <strain evidence="1 2">BO5</strain>
    </source>
</reference>
<organism evidence="1 2">
    <name type="scientific">Paenibacillus thiaminolyticus</name>
    <name type="common">Bacillus thiaminolyticus</name>
    <dbReference type="NCBI Taxonomy" id="49283"/>
    <lineage>
        <taxon>Bacteria</taxon>
        <taxon>Bacillati</taxon>
        <taxon>Bacillota</taxon>
        <taxon>Bacilli</taxon>
        <taxon>Bacillales</taxon>
        <taxon>Paenibacillaceae</taxon>
        <taxon>Paenibacillus</taxon>
    </lineage>
</organism>
<comment type="caution">
    <text evidence="1">The sequence shown here is derived from an EMBL/GenBank/DDBJ whole genome shotgun (WGS) entry which is preliminary data.</text>
</comment>
<gene>
    <name evidence="1" type="ORF">DQX05_14350</name>
</gene>
<accession>A0A3A3GFY0</accession>
<dbReference type="Proteomes" id="UP000266177">
    <property type="component" value="Unassembled WGS sequence"/>
</dbReference>
<protein>
    <submittedName>
        <fullName evidence="1">Spo0E family sporulation regulatory protein-aspartic acid phosphatase</fullName>
    </submittedName>
</protein>
<name>A0A3A3GFY0_PANTH</name>
<proteinExistence type="predicted"/>
<dbReference type="EMBL" id="QYZD01000012">
    <property type="protein sequence ID" value="RJG23058.1"/>
    <property type="molecule type" value="Genomic_DNA"/>
</dbReference>
<evidence type="ECO:0000313" key="2">
    <source>
        <dbReference type="Proteomes" id="UP000266177"/>
    </source>
</evidence>
<evidence type="ECO:0000313" key="1">
    <source>
        <dbReference type="EMBL" id="RJG23058.1"/>
    </source>
</evidence>